<dbReference type="RefSeq" id="WP_160498548.1">
    <property type="nucleotide sequence ID" value="NZ_WUBI01000002.1"/>
</dbReference>
<dbReference type="EMBL" id="WUBI01000002">
    <property type="protein sequence ID" value="MWV44942.1"/>
    <property type="molecule type" value="Genomic_DNA"/>
</dbReference>
<comment type="caution">
    <text evidence="1">The sequence shown here is derived from an EMBL/GenBank/DDBJ whole genome shotgun (WGS) entry which is preliminary data.</text>
</comment>
<proteinExistence type="predicted"/>
<protein>
    <submittedName>
        <fullName evidence="1">Uncharacterized protein</fullName>
    </submittedName>
</protein>
<accession>A0A7X3IMS5</accession>
<keyword evidence="2" id="KW-1185">Reference proteome</keyword>
<reference evidence="1 2" key="1">
    <citation type="submission" date="2019-12" db="EMBL/GenBank/DDBJ databases">
        <title>Paenibacillus sp. nov., an endophytic bacterium isolated from the stem of Dendrobium.</title>
        <authorList>
            <person name="Zhao R."/>
        </authorList>
    </citation>
    <scope>NUCLEOTIDE SEQUENCE [LARGE SCALE GENOMIC DNA]</scope>
    <source>
        <strain evidence="1 2">HJL G12</strain>
    </source>
</reference>
<dbReference type="AlphaFoldDB" id="A0A7X3IMS5"/>
<name>A0A7X3IMS5_9BACL</name>
<evidence type="ECO:0000313" key="1">
    <source>
        <dbReference type="EMBL" id="MWV44942.1"/>
    </source>
</evidence>
<organism evidence="1 2">
    <name type="scientific">Paenibacillus dendrobii</name>
    <dbReference type="NCBI Taxonomy" id="2691084"/>
    <lineage>
        <taxon>Bacteria</taxon>
        <taxon>Bacillati</taxon>
        <taxon>Bacillota</taxon>
        <taxon>Bacilli</taxon>
        <taxon>Bacillales</taxon>
        <taxon>Paenibacillaceae</taxon>
        <taxon>Paenibacillus</taxon>
    </lineage>
</organism>
<gene>
    <name evidence="1" type="ORF">GRF59_15070</name>
</gene>
<dbReference type="Proteomes" id="UP000460318">
    <property type="component" value="Unassembled WGS sequence"/>
</dbReference>
<evidence type="ECO:0000313" key="2">
    <source>
        <dbReference type="Proteomes" id="UP000460318"/>
    </source>
</evidence>
<sequence length="48" mass="5847">MKTREELIKYYEKQLEKVVSAYGNDSRKEEYINHAKENLEAVRNGREW</sequence>